<gene>
    <name evidence="2" type="ordered locus">MHF_0705</name>
</gene>
<reference key="2">
    <citation type="submission" date="2011-05" db="EMBL/GenBank/DDBJ databases">
        <title>The Genome of Mycoplasma haemofelis Strain Ohio2, a pathogenic hemoplasma of the cat.</title>
        <authorList>
            <person name="Santos A.P."/>
            <person name="Guimaraes A.M.S."/>
            <person name="SanMiguel P.J."/>
            <person name="Martin S.W."/>
            <person name="Messick J.B."/>
        </authorList>
    </citation>
    <scope>NUCLEOTIDE SEQUENCE</scope>
    <source>
        <strain>Ohio2</strain>
    </source>
</reference>
<name>F6FIC7_MYCHI</name>
<evidence type="ECO:0000313" key="3">
    <source>
        <dbReference type="Proteomes" id="UP000007952"/>
    </source>
</evidence>
<dbReference type="AlphaFoldDB" id="F6FIC7"/>
<accession>F6FIC7</accession>
<evidence type="ECO:0000256" key="1">
    <source>
        <dbReference type="SAM" id="MobiDB-lite"/>
    </source>
</evidence>
<evidence type="ECO:0000313" key="2">
    <source>
        <dbReference type="EMBL" id="AEG72975.1"/>
    </source>
</evidence>
<dbReference type="EMBL" id="CP002808">
    <property type="protein sequence ID" value="AEG72975.1"/>
    <property type="molecule type" value="Genomic_DNA"/>
</dbReference>
<dbReference type="KEGG" id="mhf:MHF_0705"/>
<dbReference type="Proteomes" id="UP000007952">
    <property type="component" value="Chromosome"/>
</dbReference>
<protein>
    <submittedName>
        <fullName evidence="2">Uncharacterized protein</fullName>
    </submittedName>
</protein>
<reference evidence="2 3" key="1">
    <citation type="journal article" date="2011" name="J. Bacteriol.">
        <title>Complete genome sequences of two hemotropic Mycoplasmas, Mycoplasma haemofelis strain Ohio2 and Mycoplasma suis strain Illinois.</title>
        <authorList>
            <person name="Messick J.B."/>
            <person name="Santos A.P."/>
            <person name="Guimaraes A.M."/>
        </authorList>
    </citation>
    <scope>NUCLEOTIDE SEQUENCE [LARGE SCALE GENOMIC DNA]</scope>
    <source>
        <strain evidence="2 3">Ohio2</strain>
    </source>
</reference>
<dbReference type="HOGENOM" id="CLU_154533_0_0_14"/>
<organism evidence="2 3">
    <name type="scientific">Mycoplasma haemofelis (strain Ohio2)</name>
    <dbReference type="NCBI Taxonomy" id="859194"/>
    <lineage>
        <taxon>Bacteria</taxon>
        <taxon>Bacillati</taxon>
        <taxon>Mycoplasmatota</taxon>
        <taxon>Mollicutes</taxon>
        <taxon>Mycoplasmataceae</taxon>
        <taxon>Mycoplasma</taxon>
    </lineage>
</organism>
<proteinExistence type="predicted"/>
<sequence>MAFAPKFFIGGTAFAGLGVEALTSSKSSTSDLSTQSKSKSQEKSITVKKPCRLHKLIAISDGKFELTTKDALTKSGEKVDESLDDACLQNEGKDIFVSKGSNSKWGYYDSVQKDTQHQTKFKTYLDNLPSKGS</sequence>
<dbReference type="STRING" id="859194.MHF_0705"/>
<feature type="region of interest" description="Disordered" evidence="1">
    <location>
        <begin position="24"/>
        <end position="46"/>
    </location>
</feature>
<dbReference type="BioCyc" id="MHAE859194:G1GR7-696-MONOMER"/>
<feature type="compositionally biased region" description="Low complexity" evidence="1">
    <location>
        <begin position="24"/>
        <end position="38"/>
    </location>
</feature>